<dbReference type="InterPro" id="IPR018719">
    <property type="entry name" value="DUF2243_membrane"/>
</dbReference>
<keyword evidence="1" id="KW-1133">Transmembrane helix</keyword>
<feature type="transmembrane region" description="Helical" evidence="1">
    <location>
        <begin position="12"/>
        <end position="36"/>
    </location>
</feature>
<dbReference type="EMBL" id="JACHFK010000007">
    <property type="protein sequence ID" value="MBB5377336.1"/>
    <property type="molecule type" value="Genomic_DNA"/>
</dbReference>
<sequence length="159" mass="17500">MTEAVAAARRRWVRGGVLLGVGLGGLFDGIVLHQILQWHHLLSSDHPPDTVRSLQLNTLWDGLFHAAAATCTVLGIFSVWSGTRVGRPVTWRTSALVGTLLFGWGLFNVVEGVIDHHLLGLHHVRPGPHQVAYDVGFLAWGAVMLLVGWRLMERRRPAP</sequence>
<reference evidence="3 4" key="3">
    <citation type="submission" date="2020-08" db="EMBL/GenBank/DDBJ databases">
        <title>Genomic Encyclopedia of Type Strains, Phase IV (KMG-IV): sequencing the most valuable type-strain genomes for metagenomic binning, comparative biology and taxonomic classification.</title>
        <authorList>
            <person name="Goeker M."/>
        </authorList>
    </citation>
    <scope>NUCLEOTIDE SEQUENCE [LARGE SCALE GENOMIC DNA]</scope>
    <source>
        <strain evidence="3 4">DSM 27521</strain>
    </source>
</reference>
<reference evidence="2" key="4">
    <citation type="submission" date="2024-05" db="EMBL/GenBank/DDBJ databases">
        <authorList>
            <person name="Sun Q."/>
            <person name="Zhou Y."/>
        </authorList>
    </citation>
    <scope>NUCLEOTIDE SEQUENCE</scope>
    <source>
        <strain evidence="2">CGMCC 1.18437</strain>
    </source>
</reference>
<evidence type="ECO:0000256" key="1">
    <source>
        <dbReference type="SAM" id="Phobius"/>
    </source>
</evidence>
<keyword evidence="5" id="KW-1185">Reference proteome</keyword>
<dbReference type="Proteomes" id="UP000619376">
    <property type="component" value="Unassembled WGS sequence"/>
</dbReference>
<dbReference type="RefSeq" id="WP_184112809.1">
    <property type="nucleotide sequence ID" value="NZ_BNAJ01000007.1"/>
</dbReference>
<accession>A0A7W8KFS0</accession>
<organism evidence="3 4">
    <name type="scientific">Deinococcus metalli</name>
    <dbReference type="NCBI Taxonomy" id="1141878"/>
    <lineage>
        <taxon>Bacteria</taxon>
        <taxon>Thermotogati</taxon>
        <taxon>Deinococcota</taxon>
        <taxon>Deinococci</taxon>
        <taxon>Deinococcales</taxon>
        <taxon>Deinococcaceae</taxon>
        <taxon>Deinococcus</taxon>
    </lineage>
</organism>
<keyword evidence="1" id="KW-0812">Transmembrane</keyword>
<evidence type="ECO:0000313" key="3">
    <source>
        <dbReference type="EMBL" id="MBB5377336.1"/>
    </source>
</evidence>
<reference evidence="2" key="1">
    <citation type="journal article" date="2014" name="Int. J. Syst. Evol. Microbiol.">
        <title>Complete genome of a new Firmicutes species belonging to the dominant human colonic microbiota ('Ruminococcus bicirculans') reveals two chromosomes and a selective capacity to utilize plant glucans.</title>
        <authorList>
            <consortium name="NISC Comparative Sequencing Program"/>
            <person name="Wegmann U."/>
            <person name="Louis P."/>
            <person name="Goesmann A."/>
            <person name="Henrissat B."/>
            <person name="Duncan S.H."/>
            <person name="Flint H.J."/>
        </authorList>
    </citation>
    <scope>NUCLEOTIDE SEQUENCE</scope>
    <source>
        <strain evidence="2">CGMCC 1.18437</strain>
    </source>
</reference>
<proteinExistence type="predicted"/>
<feature type="transmembrane region" description="Helical" evidence="1">
    <location>
        <begin position="89"/>
        <end position="110"/>
    </location>
</feature>
<dbReference type="Proteomes" id="UP000539473">
    <property type="component" value="Unassembled WGS sequence"/>
</dbReference>
<name>A0A7W8KFS0_9DEIO</name>
<keyword evidence="1" id="KW-0472">Membrane</keyword>
<protein>
    <submittedName>
        <fullName evidence="2 3">Membrane protein</fullName>
    </submittedName>
</protein>
<gene>
    <name evidence="2" type="ORF">GCM10017781_27630</name>
    <name evidence="3" type="ORF">HNQ07_002828</name>
</gene>
<dbReference type="Pfam" id="PF10002">
    <property type="entry name" value="DUF2243"/>
    <property type="match status" value="1"/>
</dbReference>
<reference evidence="5" key="2">
    <citation type="journal article" date="2019" name="Int. J. Syst. Evol. Microbiol.">
        <title>The Global Catalogue of Microorganisms (GCM) 10K type strain sequencing project: providing services to taxonomists for standard genome sequencing and annotation.</title>
        <authorList>
            <consortium name="The Broad Institute Genomics Platform"/>
            <consortium name="The Broad Institute Genome Sequencing Center for Infectious Disease"/>
            <person name="Wu L."/>
            <person name="Ma J."/>
        </authorList>
    </citation>
    <scope>NUCLEOTIDE SEQUENCE [LARGE SCALE GENOMIC DNA]</scope>
    <source>
        <strain evidence="5">CGMCC 1.18437</strain>
    </source>
</reference>
<evidence type="ECO:0000313" key="5">
    <source>
        <dbReference type="Proteomes" id="UP000619376"/>
    </source>
</evidence>
<dbReference type="EMBL" id="BNAJ01000007">
    <property type="protein sequence ID" value="GHF49725.1"/>
    <property type="molecule type" value="Genomic_DNA"/>
</dbReference>
<feature type="transmembrane region" description="Helical" evidence="1">
    <location>
        <begin position="62"/>
        <end position="82"/>
    </location>
</feature>
<evidence type="ECO:0000313" key="2">
    <source>
        <dbReference type="EMBL" id="GHF49725.1"/>
    </source>
</evidence>
<comment type="caution">
    <text evidence="3">The sequence shown here is derived from an EMBL/GenBank/DDBJ whole genome shotgun (WGS) entry which is preliminary data.</text>
</comment>
<evidence type="ECO:0000313" key="4">
    <source>
        <dbReference type="Proteomes" id="UP000539473"/>
    </source>
</evidence>
<dbReference type="AlphaFoldDB" id="A0A7W8KFS0"/>
<feature type="transmembrane region" description="Helical" evidence="1">
    <location>
        <begin position="130"/>
        <end position="149"/>
    </location>
</feature>